<reference evidence="1 2" key="1">
    <citation type="journal article" date="2020" name="Microorganisms">
        <title>Osmotic Adaptation and Compatible Solute Biosynthesis of Phototrophic Bacteria as Revealed from Genome Analyses.</title>
        <authorList>
            <person name="Imhoff J.F."/>
            <person name="Rahn T."/>
            <person name="Kunzel S."/>
            <person name="Keller A."/>
            <person name="Neulinger S.C."/>
        </authorList>
    </citation>
    <scope>NUCLEOTIDE SEQUENCE [LARGE SCALE GENOMIC DNA]</scope>
    <source>
        <strain evidence="1 2">DSM 9895</strain>
    </source>
</reference>
<proteinExistence type="predicted"/>
<sequence length="292" mass="30351">MRHRRLSAAARALAVGLLALALVGCGQLPRPFKPEIKTGNELLILPDRTGVAVGSVTGDLPDGQAMAEAMAEALRRENVPAAVGVGNRQVHWLLGAAEVTGRAQARVTRRIVWELYDPQGDPVTTVTRSVSLPPADWTAPEPLRRAADGAAAAIAAALQGPAPDTAGLPGYPEGTEIAIGEVTGRPLALARALTGAMAAQLRQRGLPLTDRAGPGDVVLSGRVLTEQMASASGQRLRVTWTVRRQGEQEPLGGLNQANAVPQAQLDAPDRLARTIVGAAVPGVLQVLREAGP</sequence>
<evidence type="ECO:0000313" key="2">
    <source>
        <dbReference type="Proteomes" id="UP001296873"/>
    </source>
</evidence>
<dbReference type="Proteomes" id="UP001296873">
    <property type="component" value="Unassembled WGS sequence"/>
</dbReference>
<dbReference type="PROSITE" id="PS51257">
    <property type="entry name" value="PROKAR_LIPOPROTEIN"/>
    <property type="match status" value="1"/>
</dbReference>
<dbReference type="EMBL" id="NRRL01000047">
    <property type="protein sequence ID" value="MBK1669408.1"/>
    <property type="molecule type" value="Genomic_DNA"/>
</dbReference>
<evidence type="ECO:0000313" key="1">
    <source>
        <dbReference type="EMBL" id="MBK1669408.1"/>
    </source>
</evidence>
<gene>
    <name evidence="1" type="ORF">CKO28_15320</name>
</gene>
<dbReference type="RefSeq" id="WP_200341740.1">
    <property type="nucleotide sequence ID" value="NZ_NRRL01000047.1"/>
</dbReference>
<organism evidence="1 2">
    <name type="scientific">Rhodovibrio sodomensis</name>
    <dbReference type="NCBI Taxonomy" id="1088"/>
    <lineage>
        <taxon>Bacteria</taxon>
        <taxon>Pseudomonadati</taxon>
        <taxon>Pseudomonadota</taxon>
        <taxon>Alphaproteobacteria</taxon>
        <taxon>Rhodospirillales</taxon>
        <taxon>Rhodovibrionaceae</taxon>
        <taxon>Rhodovibrio</taxon>
    </lineage>
</organism>
<comment type="caution">
    <text evidence="1">The sequence shown here is derived from an EMBL/GenBank/DDBJ whole genome shotgun (WGS) entry which is preliminary data.</text>
</comment>
<accession>A0ABS1DIR8</accession>
<protein>
    <submittedName>
        <fullName evidence="1">Uncharacterized protein</fullName>
    </submittedName>
</protein>
<keyword evidence="2" id="KW-1185">Reference proteome</keyword>
<name>A0ABS1DIR8_9PROT</name>